<evidence type="ECO:0000256" key="8">
    <source>
        <dbReference type="ARBA" id="ARBA00023180"/>
    </source>
</evidence>
<evidence type="ECO:0000256" key="12">
    <source>
        <dbReference type="PIRSR" id="PIRSR601382-2"/>
    </source>
</evidence>
<dbReference type="AlphaFoldDB" id="A0A261XVN8"/>
<dbReference type="OrthoDB" id="8118055at2759"/>
<evidence type="ECO:0000256" key="4">
    <source>
        <dbReference type="ARBA" id="ARBA00012238"/>
    </source>
</evidence>
<protein>
    <recommendedName>
        <fullName evidence="4">mannosyl-oligosaccharide 1,2-alpha-mannosidase</fullName>
        <ecNumber evidence="4">3.2.1.113</ecNumber>
    </recommendedName>
</protein>
<evidence type="ECO:0000256" key="9">
    <source>
        <dbReference type="ARBA" id="ARBA00023295"/>
    </source>
</evidence>
<dbReference type="GO" id="GO:0005509">
    <property type="term" value="F:calcium ion binding"/>
    <property type="evidence" value="ECO:0007669"/>
    <property type="project" value="InterPro"/>
</dbReference>
<organism evidence="14 15">
    <name type="scientific">Bifiguratus adelaidae</name>
    <dbReference type="NCBI Taxonomy" id="1938954"/>
    <lineage>
        <taxon>Eukaryota</taxon>
        <taxon>Fungi</taxon>
        <taxon>Fungi incertae sedis</taxon>
        <taxon>Mucoromycota</taxon>
        <taxon>Mucoromycotina</taxon>
        <taxon>Endogonomycetes</taxon>
        <taxon>Endogonales</taxon>
        <taxon>Endogonales incertae sedis</taxon>
        <taxon>Bifiguratus</taxon>
    </lineage>
</organism>
<comment type="catalytic activity">
    <reaction evidence="10">
        <text>N(4)-(alpha-D-Man-(1-&gt;2)-alpha-D-Man-(1-&gt;2)-alpha-D-Man-(1-&gt;3)-[alpha-D-Man-(1-&gt;3)-[alpha-D-Man-(1-&gt;2)-alpha-D-Man-(1-&gt;6)]-alpha-D-Man-(1-&gt;6)]-beta-D-Man-(1-&gt;4)-beta-D-GlcNAc-(1-&gt;4)-beta-D-GlcNAc)-L-asparaginyl-[protein] (N-glucan mannose isomer 8A1,2,3B1,3) + 3 H2O = N(4)-(alpha-D-Man-(1-&gt;3)-[alpha-D-Man-(1-&gt;3)-[alpha-D-Man-(1-&gt;6)]-alpha-D-Man-(1-&gt;6)]-beta-D-Man-(1-&gt;4)-beta-D-GlcNAc-(1-&gt;4)-beta-D-GlcNAc)-L-asparaginyl-[protein] (N-glucan mannose isomer 5A1,2) + 3 beta-D-mannose</text>
        <dbReference type="Rhea" id="RHEA:56028"/>
        <dbReference type="Rhea" id="RHEA-COMP:14358"/>
        <dbReference type="Rhea" id="RHEA-COMP:14367"/>
        <dbReference type="ChEBI" id="CHEBI:15377"/>
        <dbReference type="ChEBI" id="CHEBI:28563"/>
        <dbReference type="ChEBI" id="CHEBI:59087"/>
        <dbReference type="ChEBI" id="CHEBI:60628"/>
        <dbReference type="EC" id="3.2.1.113"/>
    </reaction>
</comment>
<dbReference type="Proteomes" id="UP000242875">
    <property type="component" value="Unassembled WGS sequence"/>
</dbReference>
<dbReference type="InterPro" id="IPR001382">
    <property type="entry name" value="Glyco_hydro_47"/>
</dbReference>
<evidence type="ECO:0000256" key="2">
    <source>
        <dbReference type="ARBA" id="ARBA00004922"/>
    </source>
</evidence>
<comment type="catalytic activity">
    <reaction evidence="11">
        <text>N(4)-(alpha-D-Man-(1-&gt;2)-alpha-D-Man-(1-&gt;2)-alpha-D-Man-(1-&gt;3)-[alpha-D-Man-(1-&gt;2)-alpha-D-Man-(1-&gt;3)-[alpha-D-Man-(1-&gt;2)-alpha-D-Man-(1-&gt;6)]-alpha-D-Man-(1-&gt;6)]-beta-D-Man-(1-&gt;4)-beta-D-GlcNAc-(1-&gt;4)-beta-D-GlcNAc)-L-asparaginyl-[protein] (N-glucan mannose isomer 9A1,2,3B1,2,3) + 4 H2O = N(4)-(alpha-D-Man-(1-&gt;3)-[alpha-D-Man-(1-&gt;3)-[alpha-D-Man-(1-&gt;6)]-alpha-D-Man-(1-&gt;6)]-beta-D-Man-(1-&gt;4)-beta-D-GlcNAc-(1-&gt;4)-beta-D-GlcNAc)-L-asparaginyl-[protein] (N-glucan mannose isomer 5A1,2) + 4 beta-D-mannose</text>
        <dbReference type="Rhea" id="RHEA:56008"/>
        <dbReference type="Rhea" id="RHEA-COMP:14356"/>
        <dbReference type="Rhea" id="RHEA-COMP:14367"/>
        <dbReference type="ChEBI" id="CHEBI:15377"/>
        <dbReference type="ChEBI" id="CHEBI:28563"/>
        <dbReference type="ChEBI" id="CHEBI:59087"/>
        <dbReference type="ChEBI" id="CHEBI:139493"/>
        <dbReference type="EC" id="3.2.1.113"/>
    </reaction>
</comment>
<feature type="binding site" evidence="12">
    <location>
        <position position="279"/>
    </location>
    <ligand>
        <name>Ca(2+)</name>
        <dbReference type="ChEBI" id="CHEBI:29108"/>
    </ligand>
</feature>
<comment type="similarity">
    <text evidence="3">Belongs to the glycosyl hydrolase 47 family.</text>
</comment>
<dbReference type="GO" id="GO:0016020">
    <property type="term" value="C:membrane"/>
    <property type="evidence" value="ECO:0007669"/>
    <property type="project" value="InterPro"/>
</dbReference>
<dbReference type="EMBL" id="MVBO01000152">
    <property type="protein sequence ID" value="OZJ02436.1"/>
    <property type="molecule type" value="Genomic_DNA"/>
</dbReference>
<dbReference type="SUPFAM" id="SSF48225">
    <property type="entry name" value="Seven-hairpin glycosidases"/>
    <property type="match status" value="1"/>
</dbReference>
<sequence length="294" mass="32224">MQHTSDPNTNLAEAGTIQLELMRLSQLTGDPIYAYTANEAINTIITMPYGIPGLKPMSLDASKAVFQGDTVTFGGGGDSYYEYLLKSWMLSGQTLPSLVESWQDAITSAQKYMPSSPVGFANISWLASLEGTTQVPSEQELLCFLPGNVLMGAKLLSNQAFATFAEQLMQACSEAWNTPTGLASEVWDWVPARPGDHTTPASKSTKLPFNKRGYEIFSAIKKNCRLEVGYSSISDVTQGPSGGYKNLQDSYFFAETLKYSYLLFSPTSTISLNDWVFNTESHPMKLSTSYLIQA</sequence>
<dbReference type="PANTHER" id="PTHR11742:SF101">
    <property type="entry name" value="MANNOSYL-OLIGOSACCHARIDE ALPHA-1,2-MANNOSIDASE 1B"/>
    <property type="match status" value="1"/>
</dbReference>
<keyword evidence="5" id="KW-0732">Signal</keyword>
<feature type="non-terminal residue" evidence="14">
    <location>
        <position position="1"/>
    </location>
</feature>
<evidence type="ECO:0000313" key="15">
    <source>
        <dbReference type="Proteomes" id="UP000242875"/>
    </source>
</evidence>
<keyword evidence="7 13" id="KW-1015">Disulfide bond</keyword>
<evidence type="ECO:0000256" key="11">
    <source>
        <dbReference type="ARBA" id="ARBA00048605"/>
    </source>
</evidence>
<reference evidence="14 15" key="1">
    <citation type="journal article" date="2017" name="Mycologia">
        <title>Bifiguratus adelaidae, gen. et sp. nov., a new member of Mucoromycotina in endophytic and soil-dwelling habitats.</title>
        <authorList>
            <person name="Torres-Cruz T.J."/>
            <person name="Billingsley Tobias T.L."/>
            <person name="Almatruk M."/>
            <person name="Hesse C."/>
            <person name="Kuske C.R."/>
            <person name="Desiro A."/>
            <person name="Benucci G.M."/>
            <person name="Bonito G."/>
            <person name="Stajich J.E."/>
            <person name="Dunlap C."/>
            <person name="Arnold A.E."/>
            <person name="Porras-Alfaro A."/>
        </authorList>
    </citation>
    <scope>NUCLEOTIDE SEQUENCE [LARGE SCALE GENOMIC DNA]</scope>
    <source>
        <strain evidence="14 15">AZ0501</strain>
    </source>
</reference>
<gene>
    <name evidence="14" type="ORF">BZG36_04468</name>
</gene>
<dbReference type="InterPro" id="IPR050749">
    <property type="entry name" value="Glycosyl_Hydrolase_47"/>
</dbReference>
<dbReference type="EC" id="3.2.1.113" evidence="4"/>
<evidence type="ECO:0000256" key="6">
    <source>
        <dbReference type="ARBA" id="ARBA00022801"/>
    </source>
</evidence>
<comment type="caution">
    <text evidence="14">The sequence shown here is derived from an EMBL/GenBank/DDBJ whole genome shotgun (WGS) entry which is preliminary data.</text>
</comment>
<evidence type="ECO:0000256" key="10">
    <source>
        <dbReference type="ARBA" id="ARBA00047669"/>
    </source>
</evidence>
<accession>A0A261XVN8</accession>
<feature type="disulfide bond" evidence="13">
    <location>
        <begin position="143"/>
        <end position="172"/>
    </location>
</feature>
<name>A0A261XVN8_9FUNG</name>
<evidence type="ECO:0000313" key="14">
    <source>
        <dbReference type="EMBL" id="OZJ02436.1"/>
    </source>
</evidence>
<dbReference type="GO" id="GO:0004571">
    <property type="term" value="F:mannosyl-oligosaccharide 1,2-alpha-mannosidase activity"/>
    <property type="evidence" value="ECO:0007669"/>
    <property type="project" value="UniProtKB-EC"/>
</dbReference>
<dbReference type="InterPro" id="IPR036026">
    <property type="entry name" value="Seven-hairpin_glycosidases"/>
</dbReference>
<proteinExistence type="inferred from homology"/>
<keyword evidence="15" id="KW-1185">Reference proteome</keyword>
<dbReference type="PANTHER" id="PTHR11742">
    <property type="entry name" value="MANNOSYL-OLIGOSACCHARIDE ALPHA-1,2-MANNOSIDASE-RELATED"/>
    <property type="match status" value="1"/>
</dbReference>
<keyword evidence="6" id="KW-0378">Hydrolase</keyword>
<comment type="cofactor">
    <cofactor evidence="1 12">
        <name>Ca(2+)</name>
        <dbReference type="ChEBI" id="CHEBI:29108"/>
    </cofactor>
</comment>
<evidence type="ECO:0000256" key="7">
    <source>
        <dbReference type="ARBA" id="ARBA00023157"/>
    </source>
</evidence>
<dbReference type="GO" id="GO:0005975">
    <property type="term" value="P:carbohydrate metabolic process"/>
    <property type="evidence" value="ECO:0007669"/>
    <property type="project" value="InterPro"/>
</dbReference>
<dbReference type="GO" id="GO:0005783">
    <property type="term" value="C:endoplasmic reticulum"/>
    <property type="evidence" value="ECO:0007669"/>
    <property type="project" value="TreeGrafter"/>
</dbReference>
<evidence type="ECO:0000256" key="5">
    <source>
        <dbReference type="ARBA" id="ARBA00022729"/>
    </source>
</evidence>
<evidence type="ECO:0000256" key="3">
    <source>
        <dbReference type="ARBA" id="ARBA00007658"/>
    </source>
</evidence>
<dbReference type="InterPro" id="IPR012341">
    <property type="entry name" value="6hp_glycosidase-like_sf"/>
</dbReference>
<comment type="pathway">
    <text evidence="2">Protein modification; protein glycosylation.</text>
</comment>
<evidence type="ECO:0000256" key="13">
    <source>
        <dbReference type="PIRSR" id="PIRSR601382-3"/>
    </source>
</evidence>
<keyword evidence="8" id="KW-0325">Glycoprotein</keyword>
<evidence type="ECO:0000256" key="1">
    <source>
        <dbReference type="ARBA" id="ARBA00001913"/>
    </source>
</evidence>
<dbReference type="Pfam" id="PF01532">
    <property type="entry name" value="Glyco_hydro_47"/>
    <property type="match status" value="2"/>
</dbReference>
<keyword evidence="12" id="KW-0479">Metal-binding</keyword>
<dbReference type="Gene3D" id="1.50.10.10">
    <property type="match status" value="2"/>
</dbReference>
<keyword evidence="9" id="KW-0326">Glycosidase</keyword>
<keyword evidence="12" id="KW-0106">Calcium</keyword>
<dbReference type="GO" id="GO:0036503">
    <property type="term" value="P:ERAD pathway"/>
    <property type="evidence" value="ECO:0007669"/>
    <property type="project" value="UniProtKB-ARBA"/>
</dbReference>